<reference evidence="5 6" key="1">
    <citation type="submission" date="2019-07" db="EMBL/GenBank/DDBJ databases">
        <title>Genomic Encyclopedia of Archaeal and Bacterial Type Strains, Phase II (KMG-II): from individual species to whole genera.</title>
        <authorList>
            <person name="Goeker M."/>
        </authorList>
    </citation>
    <scope>NUCLEOTIDE SEQUENCE [LARGE SCALE GENOMIC DNA]</scope>
    <source>
        <strain evidence="5 6">ATCC BAA-1854</strain>
    </source>
</reference>
<evidence type="ECO:0000256" key="2">
    <source>
        <dbReference type="ARBA" id="ARBA00023125"/>
    </source>
</evidence>
<sequence length="294" mass="33630">MQDKETSKEHQKRIETVIDYILKNINNHISLKTLADVAHYSPFYLQKVFKQHTGESPKQYIIKVRLETTLLLLVIHPHKSLKEIALDCGFSSPAVFSRAVKNYFGISPEEIRERLPKERMRLFKIKNPGQIAHDATGSENVADELDVQIKKIDAITGFYLTAPCDDIGKIQESFKTAIQIAQTNDLLVSEREIYGILSPHQGNIYKTFVAVNKRQPLPGKLNMTEIKAGKYATLRITGGIKETINAGHFLYRKWLPENGYKIADVVRFEVFTENPATIPYDELQREVYFPIEPI</sequence>
<gene>
    <name evidence="5" type="ORF">JN11_00898</name>
</gene>
<accession>A0A562UC13</accession>
<keyword evidence="3" id="KW-0804">Transcription</keyword>
<dbReference type="PANTHER" id="PTHR40055:SF1">
    <property type="entry name" value="TRANSCRIPTIONAL REGULATOR YGIV-RELATED"/>
    <property type="match status" value="1"/>
</dbReference>
<keyword evidence="6" id="KW-1185">Reference proteome</keyword>
<evidence type="ECO:0000256" key="1">
    <source>
        <dbReference type="ARBA" id="ARBA00023015"/>
    </source>
</evidence>
<dbReference type="InterPro" id="IPR018062">
    <property type="entry name" value="HTH_AraC-typ_CS"/>
</dbReference>
<dbReference type="SMART" id="SM00342">
    <property type="entry name" value="HTH_ARAC"/>
    <property type="match status" value="1"/>
</dbReference>
<evidence type="ECO:0000313" key="6">
    <source>
        <dbReference type="Proteomes" id="UP000317010"/>
    </source>
</evidence>
<dbReference type="InterPro" id="IPR011256">
    <property type="entry name" value="Reg_factor_effector_dom_sf"/>
</dbReference>
<organism evidence="5 6">
    <name type="scientific">Mucilaginibacter frigoritolerans</name>
    <dbReference type="NCBI Taxonomy" id="652788"/>
    <lineage>
        <taxon>Bacteria</taxon>
        <taxon>Pseudomonadati</taxon>
        <taxon>Bacteroidota</taxon>
        <taxon>Sphingobacteriia</taxon>
        <taxon>Sphingobacteriales</taxon>
        <taxon>Sphingobacteriaceae</taxon>
        <taxon>Mucilaginibacter</taxon>
    </lineage>
</organism>
<dbReference type="InterPro" id="IPR009057">
    <property type="entry name" value="Homeodomain-like_sf"/>
</dbReference>
<evidence type="ECO:0000313" key="5">
    <source>
        <dbReference type="EMBL" id="TWJ03360.1"/>
    </source>
</evidence>
<dbReference type="InterPro" id="IPR010499">
    <property type="entry name" value="AraC_E-bd"/>
</dbReference>
<dbReference type="Pfam" id="PF06445">
    <property type="entry name" value="GyrI-like"/>
    <property type="match status" value="1"/>
</dbReference>
<dbReference type="InterPro" id="IPR020449">
    <property type="entry name" value="Tscrpt_reg_AraC-type_HTH"/>
</dbReference>
<dbReference type="GO" id="GO:0003700">
    <property type="term" value="F:DNA-binding transcription factor activity"/>
    <property type="evidence" value="ECO:0007669"/>
    <property type="project" value="InterPro"/>
</dbReference>
<dbReference type="Gene3D" id="1.10.10.60">
    <property type="entry name" value="Homeodomain-like"/>
    <property type="match status" value="2"/>
</dbReference>
<dbReference type="RefSeq" id="WP_144910001.1">
    <property type="nucleotide sequence ID" value="NZ_VLLI01000002.1"/>
</dbReference>
<dbReference type="PRINTS" id="PR00032">
    <property type="entry name" value="HTHARAC"/>
</dbReference>
<dbReference type="EMBL" id="VLLI01000002">
    <property type="protein sequence ID" value="TWJ03360.1"/>
    <property type="molecule type" value="Genomic_DNA"/>
</dbReference>
<dbReference type="PROSITE" id="PS00041">
    <property type="entry name" value="HTH_ARAC_FAMILY_1"/>
    <property type="match status" value="1"/>
</dbReference>
<name>A0A562UC13_9SPHI</name>
<dbReference type="SUPFAM" id="SSF55136">
    <property type="entry name" value="Probable bacterial effector-binding domain"/>
    <property type="match status" value="1"/>
</dbReference>
<dbReference type="Pfam" id="PF12833">
    <property type="entry name" value="HTH_18"/>
    <property type="match status" value="1"/>
</dbReference>
<dbReference type="InterPro" id="IPR029442">
    <property type="entry name" value="GyrI-like"/>
</dbReference>
<comment type="caution">
    <text evidence="5">The sequence shown here is derived from an EMBL/GenBank/DDBJ whole genome shotgun (WGS) entry which is preliminary data.</text>
</comment>
<dbReference type="PROSITE" id="PS01124">
    <property type="entry name" value="HTH_ARAC_FAMILY_2"/>
    <property type="match status" value="1"/>
</dbReference>
<dbReference type="PANTHER" id="PTHR40055">
    <property type="entry name" value="TRANSCRIPTIONAL REGULATOR YGIV-RELATED"/>
    <property type="match status" value="1"/>
</dbReference>
<dbReference type="Gene3D" id="3.20.80.10">
    <property type="entry name" value="Regulatory factor, effector binding domain"/>
    <property type="match status" value="1"/>
</dbReference>
<dbReference type="InterPro" id="IPR018060">
    <property type="entry name" value="HTH_AraC"/>
</dbReference>
<dbReference type="AlphaFoldDB" id="A0A562UC13"/>
<keyword evidence="2 5" id="KW-0238">DNA-binding</keyword>
<dbReference type="SMART" id="SM00871">
    <property type="entry name" value="AraC_E_bind"/>
    <property type="match status" value="1"/>
</dbReference>
<dbReference type="GO" id="GO:0043565">
    <property type="term" value="F:sequence-specific DNA binding"/>
    <property type="evidence" value="ECO:0007669"/>
    <property type="project" value="InterPro"/>
</dbReference>
<dbReference type="InterPro" id="IPR050908">
    <property type="entry name" value="SmbC-like"/>
</dbReference>
<evidence type="ECO:0000259" key="4">
    <source>
        <dbReference type="PROSITE" id="PS01124"/>
    </source>
</evidence>
<dbReference type="OrthoDB" id="9816011at2"/>
<dbReference type="SUPFAM" id="SSF46689">
    <property type="entry name" value="Homeodomain-like"/>
    <property type="match status" value="2"/>
</dbReference>
<proteinExistence type="predicted"/>
<dbReference type="Proteomes" id="UP000317010">
    <property type="component" value="Unassembled WGS sequence"/>
</dbReference>
<evidence type="ECO:0000256" key="3">
    <source>
        <dbReference type="ARBA" id="ARBA00023163"/>
    </source>
</evidence>
<keyword evidence="1" id="KW-0805">Transcription regulation</keyword>
<protein>
    <submittedName>
        <fullName evidence="5">AraC-like DNA-binding protein</fullName>
    </submittedName>
</protein>
<feature type="domain" description="HTH araC/xylS-type" evidence="4">
    <location>
        <begin position="15"/>
        <end position="114"/>
    </location>
</feature>